<dbReference type="Pfam" id="PF00291">
    <property type="entry name" value="PALP"/>
    <property type="match status" value="1"/>
</dbReference>
<dbReference type="Gene3D" id="3.40.50.1100">
    <property type="match status" value="2"/>
</dbReference>
<dbReference type="Proteomes" id="UP001611383">
    <property type="component" value="Chromosome"/>
</dbReference>
<feature type="domain" description="Tryptophan synthase beta chain-like PALP" evidence="3">
    <location>
        <begin position="4"/>
        <end position="269"/>
    </location>
</feature>
<keyword evidence="5" id="KW-1185">Reference proteome</keyword>
<dbReference type="SUPFAM" id="SSF53686">
    <property type="entry name" value="Tryptophan synthase beta subunit-like PLP-dependent enzymes"/>
    <property type="match status" value="1"/>
</dbReference>
<comment type="cofactor">
    <cofactor evidence="1">
        <name>pyridoxal 5'-phosphate</name>
        <dbReference type="ChEBI" id="CHEBI:597326"/>
    </cofactor>
</comment>
<sequence length="280" mass="29683">MDATPLVPLDGLDSGLFGKVEFRHPSGSMKHRSIPAFLEERMASGVLRPSQPLIVHSAGAAAVTTAWAGARMGCPVHAIIPRNSATGVVELLRWLGAEPHAVASREAPAFIAELQRTHDAWFLDQFGEPALIDHYRVVSSELVSQLPDIEAVVVGMGTGVSITGIGREMRRLRPSCRVIGVEPAECQLSTGAPWAPHRISGLAPPMPKPLLDSSVIDEVIAVSSDEAWAQARTLARRDGLLAGPSAGATLAAALRLREQHGLRRIVAILGGSISELLGSH</sequence>
<dbReference type="InterPro" id="IPR001926">
    <property type="entry name" value="TrpB-like_PALP"/>
</dbReference>
<dbReference type="InterPro" id="IPR050214">
    <property type="entry name" value="Cys_Synth/Cystath_Beta-Synth"/>
</dbReference>
<reference evidence="4 5" key="1">
    <citation type="submission" date="2019-08" db="EMBL/GenBank/DDBJ databases">
        <title>Archangium and Cystobacter genomes.</title>
        <authorList>
            <person name="Chen I.-C.K."/>
            <person name="Wielgoss S."/>
        </authorList>
    </citation>
    <scope>NUCLEOTIDE SEQUENCE [LARGE SCALE GENOMIC DNA]</scope>
    <source>
        <strain evidence="4 5">Cbm 6</strain>
    </source>
</reference>
<evidence type="ECO:0000259" key="3">
    <source>
        <dbReference type="Pfam" id="PF00291"/>
    </source>
</evidence>
<keyword evidence="2" id="KW-0663">Pyridoxal phosphate</keyword>
<dbReference type="RefSeq" id="WP_395821231.1">
    <property type="nucleotide sequence ID" value="NZ_CP043494.1"/>
</dbReference>
<accession>A0ABY9WPN4</accession>
<gene>
    <name evidence="4" type="ORF">F0U60_17820</name>
</gene>
<evidence type="ECO:0000313" key="4">
    <source>
        <dbReference type="EMBL" id="WNG45760.1"/>
    </source>
</evidence>
<evidence type="ECO:0000256" key="1">
    <source>
        <dbReference type="ARBA" id="ARBA00001933"/>
    </source>
</evidence>
<protein>
    <submittedName>
        <fullName evidence="4">Pyridoxal-phosphate dependent enzyme</fullName>
    </submittedName>
</protein>
<organism evidence="4 5">
    <name type="scientific">Archangium minus</name>
    <dbReference type="NCBI Taxonomy" id="83450"/>
    <lineage>
        <taxon>Bacteria</taxon>
        <taxon>Pseudomonadati</taxon>
        <taxon>Myxococcota</taxon>
        <taxon>Myxococcia</taxon>
        <taxon>Myxococcales</taxon>
        <taxon>Cystobacterineae</taxon>
        <taxon>Archangiaceae</taxon>
        <taxon>Archangium</taxon>
    </lineage>
</organism>
<evidence type="ECO:0000313" key="5">
    <source>
        <dbReference type="Proteomes" id="UP001611383"/>
    </source>
</evidence>
<evidence type="ECO:0000256" key="2">
    <source>
        <dbReference type="ARBA" id="ARBA00022898"/>
    </source>
</evidence>
<name>A0ABY9WPN4_9BACT</name>
<dbReference type="EMBL" id="CP043494">
    <property type="protein sequence ID" value="WNG45760.1"/>
    <property type="molecule type" value="Genomic_DNA"/>
</dbReference>
<dbReference type="InterPro" id="IPR036052">
    <property type="entry name" value="TrpB-like_PALP_sf"/>
</dbReference>
<dbReference type="PANTHER" id="PTHR10314">
    <property type="entry name" value="CYSTATHIONINE BETA-SYNTHASE"/>
    <property type="match status" value="1"/>
</dbReference>
<proteinExistence type="predicted"/>